<name>A0A2A5ARY8_9GAMM</name>
<evidence type="ECO:0000313" key="1">
    <source>
        <dbReference type="EMBL" id="PCJ22012.1"/>
    </source>
</evidence>
<accession>A0A2A5ARY8</accession>
<protein>
    <submittedName>
        <fullName evidence="1">Uncharacterized protein</fullName>
    </submittedName>
</protein>
<evidence type="ECO:0000313" key="2">
    <source>
        <dbReference type="Proteomes" id="UP000218327"/>
    </source>
</evidence>
<proteinExistence type="predicted"/>
<dbReference type="EMBL" id="NVVJ01000068">
    <property type="protein sequence ID" value="PCJ22012.1"/>
    <property type="molecule type" value="Genomic_DNA"/>
</dbReference>
<dbReference type="Proteomes" id="UP000218327">
    <property type="component" value="Unassembled WGS sequence"/>
</dbReference>
<gene>
    <name evidence="1" type="ORF">COA96_15030</name>
</gene>
<reference evidence="2" key="1">
    <citation type="submission" date="2017-08" db="EMBL/GenBank/DDBJ databases">
        <title>A dynamic microbial community with high functional redundancy inhabits the cold, oxic subseafloor aquifer.</title>
        <authorList>
            <person name="Tully B.J."/>
            <person name="Wheat C.G."/>
            <person name="Glazer B.T."/>
            <person name="Huber J.A."/>
        </authorList>
    </citation>
    <scope>NUCLEOTIDE SEQUENCE [LARGE SCALE GENOMIC DNA]</scope>
</reference>
<comment type="caution">
    <text evidence="1">The sequence shown here is derived from an EMBL/GenBank/DDBJ whole genome shotgun (WGS) entry which is preliminary data.</text>
</comment>
<dbReference type="AlphaFoldDB" id="A0A2A5ARY8"/>
<sequence length="319" mass="36971">MKNEIELLALRQVVRAITNKKELSFGAFVYFGHERAKKDEKHHVDTAWFVLREMVANDEVQLSIQRKPKLDKELKLTKGSQYRKLKKRYEEAMQDIISGASGYRNKKRYDFQKEEIINMMRKMHENGEHISPFQVLYASGREKWLGGLSALLAMEYDFGRKHFPLQIMQGFVTVSPSQKFLRTHGLSSRSRVSKVTSGDKIQLSIIKPTTTHTNSYFISYGNDFKNKIEVFTRTNMWQLLYDVALGKNWIPLETEPPHDKKTLENLNKSARLKKLFGESFVKVLRMRGRGIEPSEAIDLECISESTMNRRIGKQADSSA</sequence>
<organism evidence="1 2">
    <name type="scientific">SAR86 cluster bacterium</name>
    <dbReference type="NCBI Taxonomy" id="2030880"/>
    <lineage>
        <taxon>Bacteria</taxon>
        <taxon>Pseudomonadati</taxon>
        <taxon>Pseudomonadota</taxon>
        <taxon>Gammaproteobacteria</taxon>
        <taxon>SAR86 cluster</taxon>
    </lineage>
</organism>